<dbReference type="InterPro" id="IPR013783">
    <property type="entry name" value="Ig-like_fold"/>
</dbReference>
<evidence type="ECO:0000256" key="1">
    <source>
        <dbReference type="ARBA" id="ARBA00006692"/>
    </source>
</evidence>
<protein>
    <recommendedName>
        <fullName evidence="3">Ig-like domain-containing protein</fullName>
    </recommendedName>
</protein>
<proteinExistence type="inferred from homology"/>
<evidence type="ECO:0000259" key="3">
    <source>
        <dbReference type="PROSITE" id="PS50835"/>
    </source>
</evidence>
<dbReference type="InterPro" id="IPR013098">
    <property type="entry name" value="Ig_I-set"/>
</dbReference>
<dbReference type="STRING" id="7739.C3Z0E0"/>
<comment type="similarity">
    <text evidence="1">Belongs to the protein kinase superfamily. CAMK Ser/Thr protein kinase family.</text>
</comment>
<feature type="domain" description="Ig-like" evidence="3">
    <location>
        <begin position="10"/>
        <end position="99"/>
    </location>
</feature>
<dbReference type="InterPro" id="IPR007110">
    <property type="entry name" value="Ig-like_dom"/>
</dbReference>
<dbReference type="eggNOG" id="KOG0613">
    <property type="taxonomic scope" value="Eukaryota"/>
</dbReference>
<dbReference type="InterPro" id="IPR003598">
    <property type="entry name" value="Ig_sub2"/>
</dbReference>
<dbReference type="EMBL" id="GG666568">
    <property type="protein sequence ID" value="EEN53988.1"/>
    <property type="molecule type" value="Genomic_DNA"/>
</dbReference>
<dbReference type="InterPro" id="IPR003599">
    <property type="entry name" value="Ig_sub"/>
</dbReference>
<dbReference type="Pfam" id="PF07679">
    <property type="entry name" value="I-set"/>
    <property type="match status" value="1"/>
</dbReference>
<name>C3Z0E0_BRAFL</name>
<keyword evidence="2" id="KW-0393">Immunoglobulin domain</keyword>
<dbReference type="InterPro" id="IPR036179">
    <property type="entry name" value="Ig-like_dom_sf"/>
</dbReference>
<dbReference type="SMART" id="SM00409">
    <property type="entry name" value="IG"/>
    <property type="match status" value="1"/>
</dbReference>
<dbReference type="SMART" id="SM00408">
    <property type="entry name" value="IGc2"/>
    <property type="match status" value="1"/>
</dbReference>
<organism>
    <name type="scientific">Branchiostoma floridae</name>
    <name type="common">Florida lancelet</name>
    <name type="synonym">Amphioxus</name>
    <dbReference type="NCBI Taxonomy" id="7739"/>
    <lineage>
        <taxon>Eukaryota</taxon>
        <taxon>Metazoa</taxon>
        <taxon>Chordata</taxon>
        <taxon>Cephalochordata</taxon>
        <taxon>Leptocardii</taxon>
        <taxon>Amphioxiformes</taxon>
        <taxon>Branchiostomatidae</taxon>
        <taxon>Branchiostoma</taxon>
    </lineage>
</organism>
<dbReference type="InParanoid" id="C3Z0E0"/>
<gene>
    <name evidence="4" type="ORF">BRAFLDRAFT_221537</name>
</gene>
<dbReference type="SUPFAM" id="SSF48726">
    <property type="entry name" value="Immunoglobulin"/>
    <property type="match status" value="1"/>
</dbReference>
<evidence type="ECO:0000256" key="2">
    <source>
        <dbReference type="ARBA" id="ARBA00023319"/>
    </source>
</evidence>
<sequence length="105" mass="11763">MPPRQPSIKPPVFIQDLDSCVVSEGSKVSFNGEVMGNPQPDITWLFNDEKLAESKRHKAVYFDEVVRLTILHVTKEDQGVYSCKAVNFSGEAVSKARLTVKGRRL</sequence>
<accession>C3Z0E0</accession>
<dbReference type="FunFam" id="2.60.40.10:FF:000080">
    <property type="entry name" value="Myosin light chain kinase, smooth muscle"/>
    <property type="match status" value="1"/>
</dbReference>
<reference evidence="4" key="1">
    <citation type="journal article" date="2008" name="Nature">
        <title>The amphioxus genome and the evolution of the chordate karyotype.</title>
        <authorList>
            <consortium name="US DOE Joint Genome Institute (JGI-PGF)"/>
            <person name="Putnam N.H."/>
            <person name="Butts T."/>
            <person name="Ferrier D.E.K."/>
            <person name="Furlong R.F."/>
            <person name="Hellsten U."/>
            <person name="Kawashima T."/>
            <person name="Robinson-Rechavi M."/>
            <person name="Shoguchi E."/>
            <person name="Terry A."/>
            <person name="Yu J.-K."/>
            <person name="Benito-Gutierrez E.L."/>
            <person name="Dubchak I."/>
            <person name="Garcia-Fernandez J."/>
            <person name="Gibson-Brown J.J."/>
            <person name="Grigoriev I.V."/>
            <person name="Horton A.C."/>
            <person name="de Jong P.J."/>
            <person name="Jurka J."/>
            <person name="Kapitonov V.V."/>
            <person name="Kohara Y."/>
            <person name="Kuroki Y."/>
            <person name="Lindquist E."/>
            <person name="Lucas S."/>
            <person name="Osoegawa K."/>
            <person name="Pennacchio L.A."/>
            <person name="Salamov A.A."/>
            <person name="Satou Y."/>
            <person name="Sauka-Spengler T."/>
            <person name="Schmutz J."/>
            <person name="Shin-I T."/>
            <person name="Toyoda A."/>
            <person name="Bronner-Fraser M."/>
            <person name="Fujiyama A."/>
            <person name="Holland L.Z."/>
            <person name="Holland P.W.H."/>
            <person name="Satoh N."/>
            <person name="Rokhsar D.S."/>
        </authorList>
    </citation>
    <scope>NUCLEOTIDE SEQUENCE [LARGE SCALE GENOMIC DNA]</scope>
    <source>
        <strain evidence="4">S238N-H82</strain>
        <tissue evidence="4">Testes</tissue>
    </source>
</reference>
<evidence type="ECO:0000313" key="4">
    <source>
        <dbReference type="EMBL" id="EEN53988.1"/>
    </source>
</evidence>
<dbReference type="PROSITE" id="PS50835">
    <property type="entry name" value="IG_LIKE"/>
    <property type="match status" value="1"/>
</dbReference>
<dbReference type="Gene3D" id="2.60.40.10">
    <property type="entry name" value="Immunoglobulins"/>
    <property type="match status" value="1"/>
</dbReference>
<dbReference type="AlphaFoldDB" id="C3Z0E0"/>
<dbReference type="PANTHER" id="PTHR47633">
    <property type="entry name" value="IMMUNOGLOBULIN"/>
    <property type="match status" value="1"/>
</dbReference>